<dbReference type="SUPFAM" id="SSF109709">
    <property type="entry name" value="KorB DNA-binding domain-like"/>
    <property type="match status" value="1"/>
</dbReference>
<name>C1FTL3_CLOBJ</name>
<dbReference type="Gene3D" id="1.10.10.2830">
    <property type="match status" value="1"/>
</dbReference>
<dbReference type="AlphaFoldDB" id="C1FTL3"/>
<dbReference type="EMBL" id="CP001581">
    <property type="protein sequence ID" value="ACO83869.1"/>
    <property type="molecule type" value="Genomic_DNA"/>
</dbReference>
<dbReference type="eggNOG" id="COG1475">
    <property type="taxonomic scope" value="Bacteria"/>
</dbReference>
<accession>C1FTL3</accession>
<gene>
    <name evidence="1" type="ordered locus">CLM_2965</name>
</gene>
<sequence>MKMAKCIKELERIYGIRQGSAGSSHTDNLNGKTQKDLANQLDISQQQLQDYKKLNELIPELQSLVETGALKSTTAYKIWTRF</sequence>
<protein>
    <submittedName>
        <fullName evidence="1">Uncharacterized protein</fullName>
    </submittedName>
</protein>
<dbReference type="Proteomes" id="UP000001374">
    <property type="component" value="Chromosome"/>
</dbReference>
<reference evidence="1 2" key="1">
    <citation type="submission" date="2008-10" db="EMBL/GenBank/DDBJ databases">
        <title>Genome sequence of Clostridium botulinum A2 Kyoto.</title>
        <authorList>
            <person name="Shrivastava S."/>
            <person name="Brinkac L.M."/>
            <person name="Brown J.L."/>
            <person name="Bruce D."/>
            <person name="Detter C.C."/>
            <person name="Johnson E.A."/>
            <person name="Munk C.A."/>
            <person name="Smith L.A."/>
            <person name="Smith T.J."/>
            <person name="Sutton G."/>
            <person name="Brettin T.S."/>
        </authorList>
    </citation>
    <scope>NUCLEOTIDE SEQUENCE [LARGE SCALE GENOMIC DNA]</scope>
    <source>
        <strain evidence="2">Kyoto / Type A2</strain>
    </source>
</reference>
<evidence type="ECO:0000313" key="1">
    <source>
        <dbReference type="EMBL" id="ACO83869.1"/>
    </source>
</evidence>
<dbReference type="KEGG" id="cby:CLM_2965"/>
<organism evidence="1 2">
    <name type="scientific">Clostridium botulinum (strain Kyoto / Type A2)</name>
    <dbReference type="NCBI Taxonomy" id="536232"/>
    <lineage>
        <taxon>Bacteria</taxon>
        <taxon>Bacillati</taxon>
        <taxon>Bacillota</taxon>
        <taxon>Clostridia</taxon>
        <taxon>Eubacteriales</taxon>
        <taxon>Clostridiaceae</taxon>
        <taxon>Clostridium</taxon>
    </lineage>
</organism>
<proteinExistence type="predicted"/>
<dbReference type="HOGENOM" id="CLU_2552215_0_0_9"/>
<evidence type="ECO:0000313" key="2">
    <source>
        <dbReference type="Proteomes" id="UP000001374"/>
    </source>
</evidence>